<comment type="caution">
    <text evidence="1">The sequence shown here is derived from an EMBL/GenBank/DDBJ whole genome shotgun (WGS) entry which is preliminary data.</text>
</comment>
<organism evidence="1 2">
    <name type="scientific">Cichorium intybus</name>
    <name type="common">Chicory</name>
    <dbReference type="NCBI Taxonomy" id="13427"/>
    <lineage>
        <taxon>Eukaryota</taxon>
        <taxon>Viridiplantae</taxon>
        <taxon>Streptophyta</taxon>
        <taxon>Embryophyta</taxon>
        <taxon>Tracheophyta</taxon>
        <taxon>Spermatophyta</taxon>
        <taxon>Magnoliopsida</taxon>
        <taxon>eudicotyledons</taxon>
        <taxon>Gunneridae</taxon>
        <taxon>Pentapetalae</taxon>
        <taxon>asterids</taxon>
        <taxon>campanulids</taxon>
        <taxon>Asterales</taxon>
        <taxon>Asteraceae</taxon>
        <taxon>Cichorioideae</taxon>
        <taxon>Cichorieae</taxon>
        <taxon>Cichoriinae</taxon>
        <taxon>Cichorium</taxon>
    </lineage>
</organism>
<proteinExistence type="predicted"/>
<dbReference type="Proteomes" id="UP001055811">
    <property type="component" value="Linkage Group LG02"/>
</dbReference>
<reference evidence="1 2" key="2">
    <citation type="journal article" date="2022" name="Mol. Ecol. Resour.">
        <title>The genomes of chicory, endive, great burdock and yacon provide insights into Asteraceae paleo-polyploidization history and plant inulin production.</title>
        <authorList>
            <person name="Fan W."/>
            <person name="Wang S."/>
            <person name="Wang H."/>
            <person name="Wang A."/>
            <person name="Jiang F."/>
            <person name="Liu H."/>
            <person name="Zhao H."/>
            <person name="Xu D."/>
            <person name="Zhang Y."/>
        </authorList>
    </citation>
    <scope>NUCLEOTIDE SEQUENCE [LARGE SCALE GENOMIC DNA]</scope>
    <source>
        <strain evidence="2">cv. Punajuju</strain>
        <tissue evidence="1">Leaves</tissue>
    </source>
</reference>
<keyword evidence="2" id="KW-1185">Reference proteome</keyword>
<gene>
    <name evidence="1" type="ORF">L2E82_11581</name>
</gene>
<protein>
    <submittedName>
        <fullName evidence="1">Uncharacterized protein</fullName>
    </submittedName>
</protein>
<accession>A0ACB9GDP8</accession>
<evidence type="ECO:0000313" key="2">
    <source>
        <dbReference type="Proteomes" id="UP001055811"/>
    </source>
</evidence>
<sequence length="194" mass="21875">MGIHFSQVTAWHISHISIEKVPRKDSTSISIEAGPRYVSMSLSFRTVPIKIFISLFIEVVPRHGSISPSFEVVPRYDSMSLFFDVVPHHNLINLSFEAGKAGILENWKNHCHALSFCRERRSDEDESFNGSSSSNEANQAIYSVFRLSDYCNDAPYRPLKYTYINRGDFISVSGNPISVSNFNPDSKFPTVTSS</sequence>
<dbReference type="EMBL" id="CM042010">
    <property type="protein sequence ID" value="KAI3781564.1"/>
    <property type="molecule type" value="Genomic_DNA"/>
</dbReference>
<reference evidence="2" key="1">
    <citation type="journal article" date="2022" name="Mol. Ecol. Resour.">
        <title>The genomes of chicory, endive, great burdock and yacon provide insights into Asteraceae palaeo-polyploidization history and plant inulin production.</title>
        <authorList>
            <person name="Fan W."/>
            <person name="Wang S."/>
            <person name="Wang H."/>
            <person name="Wang A."/>
            <person name="Jiang F."/>
            <person name="Liu H."/>
            <person name="Zhao H."/>
            <person name="Xu D."/>
            <person name="Zhang Y."/>
        </authorList>
    </citation>
    <scope>NUCLEOTIDE SEQUENCE [LARGE SCALE GENOMIC DNA]</scope>
    <source>
        <strain evidence="2">cv. Punajuju</strain>
    </source>
</reference>
<name>A0ACB9GDP8_CICIN</name>
<evidence type="ECO:0000313" key="1">
    <source>
        <dbReference type="EMBL" id="KAI3781564.1"/>
    </source>
</evidence>